<feature type="domain" description="UTP25 NTP hydrolase-like" evidence="6">
    <location>
        <begin position="624"/>
        <end position="733"/>
    </location>
</feature>
<name>A0ABD3P651_9STRA</name>
<proteinExistence type="inferred from homology"/>
<organism evidence="7 8">
    <name type="scientific">Stephanodiscus triporus</name>
    <dbReference type="NCBI Taxonomy" id="2934178"/>
    <lineage>
        <taxon>Eukaryota</taxon>
        <taxon>Sar</taxon>
        <taxon>Stramenopiles</taxon>
        <taxon>Ochrophyta</taxon>
        <taxon>Bacillariophyta</taxon>
        <taxon>Coscinodiscophyceae</taxon>
        <taxon>Thalassiosirophycidae</taxon>
        <taxon>Stephanodiscales</taxon>
        <taxon>Stephanodiscaceae</taxon>
        <taxon>Stephanodiscus</taxon>
    </lineage>
</organism>
<dbReference type="Pfam" id="PF06862">
    <property type="entry name" value="Utp25_C"/>
    <property type="match status" value="1"/>
</dbReference>
<comment type="similarity">
    <text evidence="2">Belongs to the UTP25 family.</text>
</comment>
<sequence length="921" mass="102400">MSPLQVTIYPAISRYADVLITSETRKNRDEIGNVATMHVLNHVLTSRTRVQRHNRRIRELGASAAADADAGDVDRWRDQGYARPKVLVLLPTRATCHKFVETIIRLLGSSAIVDNWDRFHEEYGPIGPDAEDGGDVDDDDGEGDGDGGKRDEVDARARRVAVLRQKGLEWNELFGDNVNADDDFKMGLSLTPNFVESSSSAGGKKRKAKRAEAVAGAGASSGVNVKLCADFYRSDIILASPIGLKMAISGNDEDDDEADEPDVDFLSSIDICVICRSDVLLMQNWDHVNFVLDSLNRQPRKVSDIDFSRVRNYHLEGRGSYWRQLILFSQFASPRILSTFRRHAENDASPWSDQRMRAACDVTVHGARQVFQRVTCQSPSEAGPDRLRYFSEHVLPKLTRSGQKHTLIYVPSYFDFIALRNLLLKREVDFVSITEYARVSEVSRGRARFLQGRKSIMLYTGRAHFFLRHKIKGARTIRGVLSRRRQHAERRTCLDDAKDGVVPCTPMSCLSLFTKFDAHQLERIVGTGEGDGDGGKRDKVDARARRGGTQAKGSRVNELFGDNVNADDDFKMGLSHTQFRRILPPPRGGSGRRSAPKRGGSGGILGERQTVRRLLPERHHTGIPIGLKMAISGNDEDDDEADEPDVDFCQASTFASSVIPDVLLMQNWDHVNFVLDSLNRQPRKVSDIDFSRVRNYHLEGRGSYWRQLILFSQFASPRILSTFRRHAENVEGSLRMRRVVRSEDASVCDVTVHGARQVFQRVTCQSPSEAGPDRLRYFSEHAAQIDEVGAEAHAHLRPELLDFIALRNLLLARGGLSNTRASSGQAAAARGSCRDKVDNAAHGPCSLLPPSQDQGARHVISWACQNTRSSHPAVVNMLNVGLSDDAKDGVVPCTPMSCLSLFTKFDAHQLERIVGTSNAGV</sequence>
<dbReference type="GO" id="GO:0005730">
    <property type="term" value="C:nucleolus"/>
    <property type="evidence" value="ECO:0007669"/>
    <property type="project" value="UniProtKB-SubCell"/>
</dbReference>
<evidence type="ECO:0000259" key="5">
    <source>
        <dbReference type="Pfam" id="PF06862"/>
    </source>
</evidence>
<reference evidence="7 8" key="1">
    <citation type="submission" date="2024-10" db="EMBL/GenBank/DDBJ databases">
        <title>Updated reference genomes for cyclostephanoid diatoms.</title>
        <authorList>
            <person name="Roberts W.R."/>
            <person name="Alverson A.J."/>
        </authorList>
    </citation>
    <scope>NUCLEOTIDE SEQUENCE [LARGE SCALE GENOMIC DNA]</scope>
    <source>
        <strain evidence="7 8">AJA276-08</strain>
    </source>
</reference>
<evidence type="ECO:0000259" key="6">
    <source>
        <dbReference type="Pfam" id="PF22916"/>
    </source>
</evidence>
<feature type="domain" description="UTP25 NTP hydrolase-like" evidence="6">
    <location>
        <begin position="15"/>
        <end position="193"/>
    </location>
</feature>
<dbReference type="Pfam" id="PF22916">
    <property type="entry name" value="UTP25_NTPase-like"/>
    <property type="match status" value="3"/>
</dbReference>
<feature type="region of interest" description="Disordered" evidence="4">
    <location>
        <begin position="525"/>
        <end position="552"/>
    </location>
</feature>
<dbReference type="InterPro" id="IPR053939">
    <property type="entry name" value="UTP25_C"/>
</dbReference>
<evidence type="ECO:0000256" key="2">
    <source>
        <dbReference type="ARBA" id="ARBA00009223"/>
    </source>
</evidence>
<dbReference type="InterPro" id="IPR010678">
    <property type="entry name" value="UTP25"/>
</dbReference>
<dbReference type="Proteomes" id="UP001530315">
    <property type="component" value="Unassembled WGS sequence"/>
</dbReference>
<keyword evidence="3" id="KW-0539">Nucleus</keyword>
<dbReference type="PANTHER" id="PTHR12933">
    <property type="entry name" value="ORF PROTEIN-RELATED"/>
    <property type="match status" value="1"/>
</dbReference>
<feature type="compositionally biased region" description="Basic and acidic residues" evidence="4">
    <location>
        <begin position="533"/>
        <end position="544"/>
    </location>
</feature>
<evidence type="ECO:0000256" key="1">
    <source>
        <dbReference type="ARBA" id="ARBA00004604"/>
    </source>
</evidence>
<evidence type="ECO:0000313" key="7">
    <source>
        <dbReference type="EMBL" id="KAL3783403.1"/>
    </source>
</evidence>
<accession>A0ABD3P651</accession>
<feature type="compositionally biased region" description="Acidic residues" evidence="4">
    <location>
        <begin position="129"/>
        <end position="145"/>
    </location>
</feature>
<feature type="domain" description="UTP25 NTP hydrolase-like" evidence="6">
    <location>
        <begin position="224"/>
        <end position="346"/>
    </location>
</feature>
<dbReference type="PANTHER" id="PTHR12933:SF0">
    <property type="entry name" value="U3 SMALL NUCLEOLAR RNA-ASSOCIATED PROTEIN 25 HOMOLOG"/>
    <property type="match status" value="1"/>
</dbReference>
<protein>
    <recommendedName>
        <fullName evidence="9">U3 small nucleolar RNA-associated protein 25</fullName>
    </recommendedName>
</protein>
<evidence type="ECO:0008006" key="9">
    <source>
        <dbReference type="Google" id="ProtNLM"/>
    </source>
</evidence>
<keyword evidence="8" id="KW-1185">Reference proteome</keyword>
<feature type="region of interest" description="Disordered" evidence="4">
    <location>
        <begin position="580"/>
        <end position="604"/>
    </location>
</feature>
<evidence type="ECO:0000313" key="8">
    <source>
        <dbReference type="Proteomes" id="UP001530315"/>
    </source>
</evidence>
<evidence type="ECO:0000256" key="3">
    <source>
        <dbReference type="ARBA" id="ARBA00023242"/>
    </source>
</evidence>
<feature type="domain" description="UTP25 C-terminal" evidence="5">
    <location>
        <begin position="366"/>
        <end position="527"/>
    </location>
</feature>
<feature type="region of interest" description="Disordered" evidence="4">
    <location>
        <begin position="123"/>
        <end position="152"/>
    </location>
</feature>
<evidence type="ECO:0000256" key="4">
    <source>
        <dbReference type="SAM" id="MobiDB-lite"/>
    </source>
</evidence>
<comment type="subcellular location">
    <subcellularLocation>
        <location evidence="1">Nucleus</location>
        <location evidence="1">Nucleolus</location>
    </subcellularLocation>
</comment>
<gene>
    <name evidence="7" type="ORF">ACHAW5_008767</name>
</gene>
<comment type="caution">
    <text evidence="7">The sequence shown here is derived from an EMBL/GenBank/DDBJ whole genome shotgun (WGS) entry which is preliminary data.</text>
</comment>
<dbReference type="EMBL" id="JALLAZ020000973">
    <property type="protein sequence ID" value="KAL3783403.1"/>
    <property type="molecule type" value="Genomic_DNA"/>
</dbReference>
<dbReference type="AlphaFoldDB" id="A0ABD3P651"/>
<dbReference type="InterPro" id="IPR053940">
    <property type="entry name" value="UTP25_NTPase-like"/>
</dbReference>